<dbReference type="InterPro" id="IPR058240">
    <property type="entry name" value="rSAM_sf"/>
</dbReference>
<dbReference type="Pfam" id="PF04055">
    <property type="entry name" value="Radical_SAM"/>
    <property type="match status" value="1"/>
</dbReference>
<dbReference type="SFLD" id="SFLDG01110">
    <property type="entry name" value="Uncharacterised_Radical_SAM_Su"/>
    <property type="match status" value="1"/>
</dbReference>
<dbReference type="GO" id="GO:0051536">
    <property type="term" value="F:iron-sulfur cluster binding"/>
    <property type="evidence" value="ECO:0007669"/>
    <property type="project" value="UniProtKB-KW"/>
</dbReference>
<evidence type="ECO:0000313" key="10">
    <source>
        <dbReference type="Proteomes" id="UP000278475"/>
    </source>
</evidence>
<name>A0A497F2R9_9CREN</name>
<dbReference type="InterPro" id="IPR002792">
    <property type="entry name" value="TRAM_dom"/>
</dbReference>
<dbReference type="CDD" id="cd01335">
    <property type="entry name" value="Radical_SAM"/>
    <property type="match status" value="1"/>
</dbReference>
<evidence type="ECO:0000256" key="2">
    <source>
        <dbReference type="ARBA" id="ARBA00022723"/>
    </source>
</evidence>
<gene>
    <name evidence="7" type="ORF">DRJ31_01615</name>
    <name evidence="8" type="ORF">DRJ33_00605</name>
</gene>
<sequence length="334" mass="37913">MKTLVRIDSDIPLIGAIPFGLIDRGTNVIQVRPVSTCNLSCIFCSTDAGPASLNRQAEYYVSLDYLIEWFAWISEFKGDVKLEAHIDTVGDPLTYNKLVELVQELRRFKNVHVISLQTHGFLLDERKACELAEAGLDRVNLSIDSLDADKAKVLAGSRAYDVRRVVEVAEYIVNNTQMDLLISPVWIPGLNDADIEQIIEFAKKIKAGKKWPPLGIQKYEVHKFGRKPVGVKPMKWYEFYRALRVLEEKYRVKLILSPRDFDTIPAKPLPKPYRLGERVSVEVIGPGWFRGEYLAVTRRRDRAVMVVGADVPIGSEVKVTIVRNKDNIYIGRVD</sequence>
<evidence type="ECO:0000256" key="4">
    <source>
        <dbReference type="ARBA" id="ARBA00023014"/>
    </source>
</evidence>
<dbReference type="EMBL" id="QMQV01000007">
    <property type="protein sequence ID" value="RLE50385.1"/>
    <property type="molecule type" value="Genomic_DNA"/>
</dbReference>
<evidence type="ECO:0000313" key="9">
    <source>
        <dbReference type="Proteomes" id="UP000272051"/>
    </source>
</evidence>
<dbReference type="GO" id="GO:0003824">
    <property type="term" value="F:catalytic activity"/>
    <property type="evidence" value="ECO:0007669"/>
    <property type="project" value="InterPro"/>
</dbReference>
<comment type="caution">
    <text evidence="8">The sequence shown here is derived from an EMBL/GenBank/DDBJ whole genome shotgun (WGS) entry which is preliminary data.</text>
</comment>
<evidence type="ECO:0000313" key="8">
    <source>
        <dbReference type="EMBL" id="RLE53599.1"/>
    </source>
</evidence>
<dbReference type="PANTHER" id="PTHR11228">
    <property type="entry name" value="RADICAL SAM DOMAIN PROTEIN"/>
    <property type="match status" value="1"/>
</dbReference>
<dbReference type="SFLD" id="SFLDS00029">
    <property type="entry name" value="Radical_SAM"/>
    <property type="match status" value="1"/>
</dbReference>
<dbReference type="PROSITE" id="PS50926">
    <property type="entry name" value="TRAM"/>
    <property type="match status" value="1"/>
</dbReference>
<dbReference type="InterPro" id="IPR050377">
    <property type="entry name" value="Radical_SAM_PqqE_MftC-like"/>
</dbReference>
<keyword evidence="2" id="KW-0479">Metal-binding</keyword>
<accession>A0A497F2R9</accession>
<protein>
    <submittedName>
        <fullName evidence="8">Radical SAM protein</fullName>
    </submittedName>
</protein>
<evidence type="ECO:0000256" key="1">
    <source>
        <dbReference type="ARBA" id="ARBA00022691"/>
    </source>
</evidence>
<keyword evidence="4" id="KW-0411">Iron-sulfur</keyword>
<keyword evidence="3" id="KW-0408">Iron</keyword>
<dbReference type="Gene3D" id="3.20.20.70">
    <property type="entry name" value="Aldolase class I"/>
    <property type="match status" value="1"/>
</dbReference>
<feature type="domain" description="TRAM" evidence="5">
    <location>
        <begin position="272"/>
        <end position="334"/>
    </location>
</feature>
<dbReference type="EMBL" id="QMQX01000006">
    <property type="protein sequence ID" value="RLE53599.1"/>
    <property type="molecule type" value="Genomic_DNA"/>
</dbReference>
<dbReference type="SMART" id="SM00729">
    <property type="entry name" value="Elp3"/>
    <property type="match status" value="1"/>
</dbReference>
<dbReference type="SUPFAM" id="SSF102114">
    <property type="entry name" value="Radical SAM enzymes"/>
    <property type="match status" value="1"/>
</dbReference>
<dbReference type="PANTHER" id="PTHR11228:SF35">
    <property type="entry name" value="MOLYBDENUM COFACTOR BIOSYNTHESIS PROTEIN A-RELATED"/>
    <property type="match status" value="1"/>
</dbReference>
<dbReference type="InterPro" id="IPR013785">
    <property type="entry name" value="Aldolase_TIM"/>
</dbReference>
<dbReference type="Proteomes" id="UP000278475">
    <property type="component" value="Unassembled WGS sequence"/>
</dbReference>
<dbReference type="InterPro" id="IPR040088">
    <property type="entry name" value="MJ0103-like"/>
</dbReference>
<evidence type="ECO:0000259" key="6">
    <source>
        <dbReference type="PROSITE" id="PS51918"/>
    </source>
</evidence>
<dbReference type="Proteomes" id="UP000272051">
    <property type="component" value="Unassembled WGS sequence"/>
</dbReference>
<dbReference type="PROSITE" id="PS51918">
    <property type="entry name" value="RADICAL_SAM"/>
    <property type="match status" value="1"/>
</dbReference>
<organism evidence="8 9">
    <name type="scientific">Thermoproteota archaeon</name>
    <dbReference type="NCBI Taxonomy" id="2056631"/>
    <lineage>
        <taxon>Archaea</taxon>
        <taxon>Thermoproteota</taxon>
    </lineage>
</organism>
<dbReference type="SFLD" id="SFLDG01067">
    <property type="entry name" value="SPASM/twitch_domain_containing"/>
    <property type="match status" value="1"/>
</dbReference>
<keyword evidence="1" id="KW-0949">S-adenosyl-L-methionine</keyword>
<evidence type="ECO:0000313" key="7">
    <source>
        <dbReference type="EMBL" id="RLE50385.1"/>
    </source>
</evidence>
<feature type="domain" description="Radical SAM core" evidence="6">
    <location>
        <begin position="23"/>
        <end position="267"/>
    </location>
</feature>
<reference evidence="9 10" key="1">
    <citation type="submission" date="2018-06" db="EMBL/GenBank/DDBJ databases">
        <title>Extensive metabolic versatility and redundancy in microbially diverse, dynamic hydrothermal sediments.</title>
        <authorList>
            <person name="Dombrowski N."/>
            <person name="Teske A."/>
            <person name="Baker B.J."/>
        </authorList>
    </citation>
    <scope>NUCLEOTIDE SEQUENCE [LARGE SCALE GENOMIC DNA]</scope>
    <source>
        <strain evidence="8">B34_G17</strain>
        <strain evidence="7">B66_G16</strain>
    </source>
</reference>
<evidence type="ECO:0000259" key="5">
    <source>
        <dbReference type="PROSITE" id="PS50926"/>
    </source>
</evidence>
<dbReference type="InterPro" id="IPR007197">
    <property type="entry name" value="rSAM"/>
</dbReference>
<dbReference type="GO" id="GO:0046872">
    <property type="term" value="F:metal ion binding"/>
    <property type="evidence" value="ECO:0007669"/>
    <property type="project" value="UniProtKB-KW"/>
</dbReference>
<dbReference type="AlphaFoldDB" id="A0A497F2R9"/>
<dbReference type="InterPro" id="IPR006638">
    <property type="entry name" value="Elp3/MiaA/NifB-like_rSAM"/>
</dbReference>
<proteinExistence type="predicted"/>
<evidence type="ECO:0000256" key="3">
    <source>
        <dbReference type="ARBA" id="ARBA00023004"/>
    </source>
</evidence>